<accession>A0A1J6JPD9</accession>
<dbReference type="AlphaFoldDB" id="A0A1J6JPD9"/>
<evidence type="ECO:0000313" key="1">
    <source>
        <dbReference type="EMBL" id="OIT08753.1"/>
    </source>
</evidence>
<protein>
    <submittedName>
        <fullName evidence="1">Uncharacterized protein</fullName>
    </submittedName>
</protein>
<organism evidence="1 2">
    <name type="scientific">Nicotiana attenuata</name>
    <name type="common">Coyote tobacco</name>
    <dbReference type="NCBI Taxonomy" id="49451"/>
    <lineage>
        <taxon>Eukaryota</taxon>
        <taxon>Viridiplantae</taxon>
        <taxon>Streptophyta</taxon>
        <taxon>Embryophyta</taxon>
        <taxon>Tracheophyta</taxon>
        <taxon>Spermatophyta</taxon>
        <taxon>Magnoliopsida</taxon>
        <taxon>eudicotyledons</taxon>
        <taxon>Gunneridae</taxon>
        <taxon>Pentapetalae</taxon>
        <taxon>asterids</taxon>
        <taxon>lamiids</taxon>
        <taxon>Solanales</taxon>
        <taxon>Solanaceae</taxon>
        <taxon>Nicotianoideae</taxon>
        <taxon>Nicotianeae</taxon>
        <taxon>Nicotiana</taxon>
    </lineage>
</organism>
<evidence type="ECO:0000313" key="2">
    <source>
        <dbReference type="Proteomes" id="UP000187609"/>
    </source>
</evidence>
<gene>
    <name evidence="1" type="ORF">A4A49_34432</name>
</gene>
<sequence length="78" mass="9032">MHMSTIECKALIEFKGEFARVGGGILTTYQQFFEYPIHFSKGEYWLEIAQISSMRIELCSVYLHCEAEEASLLAMKFK</sequence>
<feature type="non-terminal residue" evidence="1">
    <location>
        <position position="78"/>
    </location>
</feature>
<keyword evidence="2" id="KW-1185">Reference proteome</keyword>
<name>A0A1J6JPD9_NICAT</name>
<proteinExistence type="predicted"/>
<reference evidence="1" key="1">
    <citation type="submission" date="2016-11" db="EMBL/GenBank/DDBJ databases">
        <title>The genome of Nicotiana attenuata.</title>
        <authorList>
            <person name="Xu S."/>
            <person name="Brockmoeller T."/>
            <person name="Gaquerel E."/>
            <person name="Navarro A."/>
            <person name="Kuhl H."/>
            <person name="Gase K."/>
            <person name="Ling Z."/>
            <person name="Zhou W."/>
            <person name="Kreitzer C."/>
            <person name="Stanke M."/>
            <person name="Tang H."/>
            <person name="Lyons E."/>
            <person name="Pandey P."/>
            <person name="Pandey S.P."/>
            <person name="Timmermann B."/>
            <person name="Baldwin I.T."/>
        </authorList>
    </citation>
    <scope>NUCLEOTIDE SEQUENCE [LARGE SCALE GENOMIC DNA]</scope>
    <source>
        <strain evidence="1">UT</strain>
    </source>
</reference>
<dbReference type="Proteomes" id="UP000187609">
    <property type="component" value="Unassembled WGS sequence"/>
</dbReference>
<dbReference type="EMBL" id="MJEQ01037183">
    <property type="protein sequence ID" value="OIT08753.1"/>
    <property type="molecule type" value="Genomic_DNA"/>
</dbReference>
<dbReference type="Gramene" id="OIT08753">
    <property type="protein sequence ID" value="OIT08753"/>
    <property type="gene ID" value="A4A49_34432"/>
</dbReference>
<comment type="caution">
    <text evidence="1">The sequence shown here is derived from an EMBL/GenBank/DDBJ whole genome shotgun (WGS) entry which is preliminary data.</text>
</comment>